<accession>A0AA39JM47</accession>
<organism evidence="3 4">
    <name type="scientific">Armillaria tabescens</name>
    <name type="common">Ringless honey mushroom</name>
    <name type="synonym">Agaricus tabescens</name>
    <dbReference type="NCBI Taxonomy" id="1929756"/>
    <lineage>
        <taxon>Eukaryota</taxon>
        <taxon>Fungi</taxon>
        <taxon>Dikarya</taxon>
        <taxon>Basidiomycota</taxon>
        <taxon>Agaricomycotina</taxon>
        <taxon>Agaricomycetes</taxon>
        <taxon>Agaricomycetidae</taxon>
        <taxon>Agaricales</taxon>
        <taxon>Marasmiineae</taxon>
        <taxon>Physalacriaceae</taxon>
        <taxon>Desarmillaria</taxon>
    </lineage>
</organism>
<evidence type="ECO:0000256" key="1">
    <source>
        <dbReference type="SAM" id="MobiDB-lite"/>
    </source>
</evidence>
<comment type="caution">
    <text evidence="3">The sequence shown here is derived from an EMBL/GenBank/DDBJ whole genome shotgun (WGS) entry which is preliminary data.</text>
</comment>
<dbReference type="Proteomes" id="UP001175211">
    <property type="component" value="Unassembled WGS sequence"/>
</dbReference>
<reference evidence="3" key="1">
    <citation type="submission" date="2023-06" db="EMBL/GenBank/DDBJ databases">
        <authorList>
            <consortium name="Lawrence Berkeley National Laboratory"/>
            <person name="Ahrendt S."/>
            <person name="Sahu N."/>
            <person name="Indic B."/>
            <person name="Wong-Bajracharya J."/>
            <person name="Merenyi Z."/>
            <person name="Ke H.-M."/>
            <person name="Monk M."/>
            <person name="Kocsube S."/>
            <person name="Drula E."/>
            <person name="Lipzen A."/>
            <person name="Balint B."/>
            <person name="Henrissat B."/>
            <person name="Andreopoulos B."/>
            <person name="Martin F.M."/>
            <person name="Harder C.B."/>
            <person name="Rigling D."/>
            <person name="Ford K.L."/>
            <person name="Foster G.D."/>
            <person name="Pangilinan J."/>
            <person name="Papanicolaou A."/>
            <person name="Barry K."/>
            <person name="LaButti K."/>
            <person name="Viragh M."/>
            <person name="Koriabine M."/>
            <person name="Yan M."/>
            <person name="Riley R."/>
            <person name="Champramary S."/>
            <person name="Plett K.L."/>
            <person name="Tsai I.J."/>
            <person name="Slot J."/>
            <person name="Sipos G."/>
            <person name="Plett J."/>
            <person name="Nagy L.G."/>
            <person name="Grigoriev I.V."/>
        </authorList>
    </citation>
    <scope>NUCLEOTIDE SEQUENCE</scope>
    <source>
        <strain evidence="3">CCBAS 213</strain>
    </source>
</reference>
<protein>
    <recommendedName>
        <fullName evidence="5">Secreted protein</fullName>
    </recommendedName>
</protein>
<proteinExistence type="predicted"/>
<evidence type="ECO:0008006" key="5">
    <source>
        <dbReference type="Google" id="ProtNLM"/>
    </source>
</evidence>
<dbReference type="EMBL" id="JAUEPS010000050">
    <property type="protein sequence ID" value="KAK0445300.1"/>
    <property type="molecule type" value="Genomic_DNA"/>
</dbReference>
<dbReference type="AlphaFoldDB" id="A0AA39JM47"/>
<evidence type="ECO:0000313" key="3">
    <source>
        <dbReference type="EMBL" id="KAK0445300.1"/>
    </source>
</evidence>
<feature type="region of interest" description="Disordered" evidence="1">
    <location>
        <begin position="125"/>
        <end position="150"/>
    </location>
</feature>
<sequence length="248" mass="26648">MYLKLFVVVFAGFGFAVVMAVVSGTPYDGHAPRSPDDVRREDWRKNVYPTRYNAGDHRIGICASLPEPLATPIRSNKTLSFVHMAFRTLVSRPLSTIPVQACRIGASFRVAITMVSVHRCLSRGRTGADGVAGSSLASNRETPPDERHPCSHPVLAVSRFRDGCDHDFFLVHCMRDVTRELIGADSSALKATVLASTFSVSEPISSSASASSTGSTSESGSAGASGSAVCVSLHHQIRVHLQRELSHL</sequence>
<gene>
    <name evidence="3" type="ORF">EV420DRAFT_1484353</name>
</gene>
<keyword evidence="4" id="KW-1185">Reference proteome</keyword>
<feature type="chain" id="PRO_5041440641" description="Secreted protein" evidence="2">
    <location>
        <begin position="21"/>
        <end position="248"/>
    </location>
</feature>
<name>A0AA39JM47_ARMTA</name>
<evidence type="ECO:0000256" key="2">
    <source>
        <dbReference type="SAM" id="SignalP"/>
    </source>
</evidence>
<dbReference type="RefSeq" id="XP_060325441.1">
    <property type="nucleotide sequence ID" value="XM_060470068.1"/>
</dbReference>
<evidence type="ECO:0000313" key="4">
    <source>
        <dbReference type="Proteomes" id="UP001175211"/>
    </source>
</evidence>
<keyword evidence="2" id="KW-0732">Signal</keyword>
<dbReference type="GeneID" id="85353616"/>
<feature type="signal peptide" evidence="2">
    <location>
        <begin position="1"/>
        <end position="20"/>
    </location>
</feature>